<keyword evidence="2" id="KW-0238">DNA-binding</keyword>
<accession>G5JBU7</accession>
<name>G5JBU7_CROWT</name>
<evidence type="ECO:0000313" key="2">
    <source>
        <dbReference type="EMBL" id="EHJ10353.1"/>
    </source>
</evidence>
<dbReference type="EMBL" id="AESD01000731">
    <property type="protein sequence ID" value="EHJ10353.1"/>
    <property type="molecule type" value="Genomic_DNA"/>
</dbReference>
<dbReference type="AlphaFoldDB" id="G5JBU7"/>
<keyword evidence="1" id="KW-0472">Membrane</keyword>
<feature type="transmembrane region" description="Helical" evidence="1">
    <location>
        <begin position="67"/>
        <end position="88"/>
    </location>
</feature>
<gene>
    <name evidence="2" type="ORF">CWATWH0003_4911</name>
</gene>
<reference evidence="2 3" key="1">
    <citation type="journal article" date="2011" name="Front. Microbiol.">
        <title>Two Strains of Crocosphaera watsonii with Highly Conserved Genomes are Distinguished by Strain-Specific Features.</title>
        <authorList>
            <person name="Bench S.R."/>
            <person name="Ilikchyan I.N."/>
            <person name="Tripp H.J."/>
            <person name="Zehr J.P."/>
        </authorList>
    </citation>
    <scope>NUCLEOTIDE SEQUENCE [LARGE SCALE GENOMIC DNA]</scope>
    <source>
        <strain evidence="2 3">WH 0003</strain>
    </source>
</reference>
<sequence>MNQVYLPPIIVNFLQQQAISQPQYHKPVPIKSHFSWPKLYWLIWGAIALVVFQVTIIISFGNSFNNWYVVGLSLLMIGLGGIGGWWWLKSVAWQGENRGLTESSFVIKNFQYSYRQYSQAQKLLERQQHRKLRQLLSVHIPKLFTQLTATSEEKQFKKLLKKTFPFLQVKNRVKCLIKKEWVEIEWVIISERTQVFLGVFFENENKDYYLKLLEDTSVKDRLLEENWGIIEATSTQSLMRILAHLIERFQLL</sequence>
<dbReference type="PATRIC" id="fig|423471.3.peg.4600"/>
<protein>
    <submittedName>
        <fullName evidence="2">Single-strand DNA-binding protein</fullName>
    </submittedName>
</protein>
<dbReference type="GeneID" id="88768271"/>
<evidence type="ECO:0000256" key="1">
    <source>
        <dbReference type="SAM" id="Phobius"/>
    </source>
</evidence>
<keyword evidence="1" id="KW-1133">Transmembrane helix</keyword>
<proteinExistence type="predicted"/>
<comment type="caution">
    <text evidence="2">The sequence shown here is derived from an EMBL/GenBank/DDBJ whole genome shotgun (WGS) entry which is preliminary data.</text>
</comment>
<feature type="transmembrane region" description="Helical" evidence="1">
    <location>
        <begin position="39"/>
        <end position="61"/>
    </location>
</feature>
<organism evidence="2 3">
    <name type="scientific">Crocosphaera watsonii WH 0003</name>
    <dbReference type="NCBI Taxonomy" id="423471"/>
    <lineage>
        <taxon>Bacteria</taxon>
        <taxon>Bacillati</taxon>
        <taxon>Cyanobacteriota</taxon>
        <taxon>Cyanophyceae</taxon>
        <taxon>Oscillatoriophycideae</taxon>
        <taxon>Chroococcales</taxon>
        <taxon>Aphanothecaceae</taxon>
        <taxon>Crocosphaera</taxon>
    </lineage>
</organism>
<evidence type="ECO:0000313" key="3">
    <source>
        <dbReference type="Proteomes" id="UP000003477"/>
    </source>
</evidence>
<keyword evidence="1" id="KW-0812">Transmembrane</keyword>
<dbReference type="GO" id="GO:0003677">
    <property type="term" value="F:DNA binding"/>
    <property type="evidence" value="ECO:0007669"/>
    <property type="project" value="UniProtKB-KW"/>
</dbReference>
<dbReference type="Proteomes" id="UP000003477">
    <property type="component" value="Unassembled WGS sequence"/>
</dbReference>
<dbReference type="RefSeq" id="WP_007312717.1">
    <property type="nucleotide sequence ID" value="NZ_AESD01000731.1"/>
</dbReference>